<comment type="caution">
    <text evidence="6">The sequence shown here is derived from an EMBL/GenBank/DDBJ whole genome shotgun (WGS) entry which is preliminary data.</text>
</comment>
<name>A0A8X8VWY6_SALSN</name>
<dbReference type="InterPro" id="IPR017853">
    <property type="entry name" value="GH"/>
</dbReference>
<keyword evidence="3 5" id="KW-0326">Glycosidase</keyword>
<accession>A0A8X8VWY6</accession>
<keyword evidence="7" id="KW-1185">Reference proteome</keyword>
<dbReference type="SUPFAM" id="SSF51445">
    <property type="entry name" value="(Trans)glycosidases"/>
    <property type="match status" value="1"/>
</dbReference>
<evidence type="ECO:0008006" key="8">
    <source>
        <dbReference type="Google" id="ProtNLM"/>
    </source>
</evidence>
<dbReference type="PANTHER" id="PTHR32227">
    <property type="entry name" value="GLUCAN ENDO-1,3-BETA-GLUCOSIDASE BG1-RELATED-RELATED"/>
    <property type="match status" value="1"/>
</dbReference>
<dbReference type="Pfam" id="PF00332">
    <property type="entry name" value="Glyco_hydro_17"/>
    <property type="match status" value="1"/>
</dbReference>
<dbReference type="Proteomes" id="UP000298416">
    <property type="component" value="Unassembled WGS sequence"/>
</dbReference>
<evidence type="ECO:0000256" key="4">
    <source>
        <dbReference type="RuleBase" id="RU004335"/>
    </source>
</evidence>
<evidence type="ECO:0000313" key="7">
    <source>
        <dbReference type="Proteomes" id="UP000298416"/>
    </source>
</evidence>
<reference evidence="6" key="2">
    <citation type="submission" date="2020-08" db="EMBL/GenBank/DDBJ databases">
        <title>Plant Genome Project.</title>
        <authorList>
            <person name="Zhang R.-G."/>
        </authorList>
    </citation>
    <scope>NUCLEOTIDE SEQUENCE</scope>
    <source>
        <strain evidence="6">Huo1</strain>
        <tissue evidence="6">Leaf</tissue>
    </source>
</reference>
<evidence type="ECO:0000256" key="5">
    <source>
        <dbReference type="RuleBase" id="RU004336"/>
    </source>
</evidence>
<evidence type="ECO:0000256" key="3">
    <source>
        <dbReference type="ARBA" id="ARBA00023295"/>
    </source>
</evidence>
<evidence type="ECO:0000256" key="2">
    <source>
        <dbReference type="ARBA" id="ARBA00022801"/>
    </source>
</evidence>
<proteinExistence type="inferred from homology"/>
<organism evidence="6">
    <name type="scientific">Salvia splendens</name>
    <name type="common">Scarlet sage</name>
    <dbReference type="NCBI Taxonomy" id="180675"/>
    <lineage>
        <taxon>Eukaryota</taxon>
        <taxon>Viridiplantae</taxon>
        <taxon>Streptophyta</taxon>
        <taxon>Embryophyta</taxon>
        <taxon>Tracheophyta</taxon>
        <taxon>Spermatophyta</taxon>
        <taxon>Magnoliopsida</taxon>
        <taxon>eudicotyledons</taxon>
        <taxon>Gunneridae</taxon>
        <taxon>Pentapetalae</taxon>
        <taxon>asterids</taxon>
        <taxon>lamiids</taxon>
        <taxon>Lamiales</taxon>
        <taxon>Lamiaceae</taxon>
        <taxon>Nepetoideae</taxon>
        <taxon>Mentheae</taxon>
        <taxon>Salviinae</taxon>
        <taxon>Salvia</taxon>
        <taxon>Salvia subgen. Calosphace</taxon>
        <taxon>core Calosphace</taxon>
    </lineage>
</organism>
<dbReference type="EMBL" id="PNBA02000405">
    <property type="protein sequence ID" value="KAG6383761.1"/>
    <property type="molecule type" value="Genomic_DNA"/>
</dbReference>
<dbReference type="PROSITE" id="PS00587">
    <property type="entry name" value="GLYCOSYL_HYDROL_F17"/>
    <property type="match status" value="1"/>
</dbReference>
<reference evidence="6" key="1">
    <citation type="submission" date="2018-01" db="EMBL/GenBank/DDBJ databases">
        <authorList>
            <person name="Mao J.F."/>
        </authorList>
    </citation>
    <scope>NUCLEOTIDE SEQUENCE</scope>
    <source>
        <strain evidence="6">Huo1</strain>
        <tissue evidence="6">Leaf</tissue>
    </source>
</reference>
<keyword evidence="2 5" id="KW-0378">Hydrolase</keyword>
<evidence type="ECO:0000313" key="6">
    <source>
        <dbReference type="EMBL" id="KAG6383761.1"/>
    </source>
</evidence>
<dbReference type="GO" id="GO:0004553">
    <property type="term" value="F:hydrolase activity, hydrolyzing O-glycosyl compounds"/>
    <property type="evidence" value="ECO:0007669"/>
    <property type="project" value="InterPro"/>
</dbReference>
<dbReference type="InterPro" id="IPR000490">
    <property type="entry name" value="Glyco_hydro_17"/>
</dbReference>
<dbReference type="InterPro" id="IPR044965">
    <property type="entry name" value="Glyco_hydro_17_plant"/>
</dbReference>
<dbReference type="GO" id="GO:0005975">
    <property type="term" value="P:carbohydrate metabolic process"/>
    <property type="evidence" value="ECO:0007669"/>
    <property type="project" value="InterPro"/>
</dbReference>
<dbReference type="FunFam" id="3.20.20.80:FF:000010">
    <property type="entry name" value="glucan endo-1,3-beta-glucosidase, basic"/>
    <property type="match status" value="1"/>
</dbReference>
<dbReference type="AlphaFoldDB" id="A0A8X8VWY6"/>
<comment type="similarity">
    <text evidence="1 4">Belongs to the glycosyl hydrolase 17 family.</text>
</comment>
<protein>
    <recommendedName>
        <fullName evidence="8">Glucan endo-1,3-beta-D-glucosidase</fullName>
    </recommendedName>
</protein>
<sequence>MNLDARTGVCYGTLGDNLQPPREIVNLIKGNNIGNIRLYNPNPAILEALQGTNISVIIGVPNDEIQGIATDPSVATSWVQNNIRKYRYVNFRYISVGNEMNPADNPNIAPYIPTAMQRISDALAAARLQRIKVSAVLSMSVIGVSYPPSAGAFRPEFRESFIDPIIKFLLKTHSDFLIDVYPYFAYASDPTNIPLDYALFTSKSVVVRDGPYQYQNLFHAMVDSVHAALEKAGGSSLKVVVTETGWPTAGGTGTTVSNAFANNSNLFKSVKRGTPRRPKKTLDTYIFDLIDENQKTPELEKHWESFFLIMSLNIKYLLLHKMWSITKSVSCLISSSFYNTLCNFC</sequence>
<gene>
    <name evidence="6" type="ORF">SASPL_156474</name>
</gene>
<dbReference type="Gene3D" id="3.20.20.80">
    <property type="entry name" value="Glycosidases"/>
    <property type="match status" value="1"/>
</dbReference>
<evidence type="ECO:0000256" key="1">
    <source>
        <dbReference type="ARBA" id="ARBA00008773"/>
    </source>
</evidence>